<organism evidence="1">
    <name type="scientific">marine sediment metagenome</name>
    <dbReference type="NCBI Taxonomy" id="412755"/>
    <lineage>
        <taxon>unclassified sequences</taxon>
        <taxon>metagenomes</taxon>
        <taxon>ecological metagenomes</taxon>
    </lineage>
</organism>
<protein>
    <submittedName>
        <fullName evidence="1">Uncharacterized protein</fullName>
    </submittedName>
</protein>
<sequence length="77" mass="8557">MISEKDEVIRCSICRREPVGNDLPRLVCPRCDAMALNDAARPAETVPDDGAGDNPVYIDGKQCWRRYAMGGWATMLD</sequence>
<name>A0A0F8YL47_9ZZZZ</name>
<evidence type="ECO:0000313" key="1">
    <source>
        <dbReference type="EMBL" id="KKK48831.1"/>
    </source>
</evidence>
<gene>
    <name evidence="1" type="ORF">LCGC14_3141180</name>
</gene>
<feature type="non-terminal residue" evidence="1">
    <location>
        <position position="77"/>
    </location>
</feature>
<accession>A0A0F8YL47</accession>
<comment type="caution">
    <text evidence="1">The sequence shown here is derived from an EMBL/GenBank/DDBJ whole genome shotgun (WGS) entry which is preliminary data.</text>
</comment>
<dbReference type="EMBL" id="LAZR01068871">
    <property type="protein sequence ID" value="KKK48831.1"/>
    <property type="molecule type" value="Genomic_DNA"/>
</dbReference>
<dbReference type="AlphaFoldDB" id="A0A0F8YL47"/>
<reference evidence="1" key="1">
    <citation type="journal article" date="2015" name="Nature">
        <title>Complex archaea that bridge the gap between prokaryotes and eukaryotes.</title>
        <authorList>
            <person name="Spang A."/>
            <person name="Saw J.H."/>
            <person name="Jorgensen S.L."/>
            <person name="Zaremba-Niedzwiedzka K."/>
            <person name="Martijn J."/>
            <person name="Lind A.E."/>
            <person name="van Eijk R."/>
            <person name="Schleper C."/>
            <person name="Guy L."/>
            <person name="Ettema T.J."/>
        </authorList>
    </citation>
    <scope>NUCLEOTIDE SEQUENCE</scope>
</reference>
<proteinExistence type="predicted"/>